<keyword evidence="4" id="KW-0804">Transcription</keyword>
<dbReference type="InterPro" id="IPR044837">
    <property type="entry name" value="REM16-like"/>
</dbReference>
<feature type="compositionally biased region" description="Low complexity" evidence="6">
    <location>
        <begin position="113"/>
        <end position="139"/>
    </location>
</feature>
<organism evidence="8 9">
    <name type="scientific">Aquilegia coerulea</name>
    <name type="common">Rocky mountain columbine</name>
    <dbReference type="NCBI Taxonomy" id="218851"/>
    <lineage>
        <taxon>Eukaryota</taxon>
        <taxon>Viridiplantae</taxon>
        <taxon>Streptophyta</taxon>
        <taxon>Embryophyta</taxon>
        <taxon>Tracheophyta</taxon>
        <taxon>Spermatophyta</taxon>
        <taxon>Magnoliopsida</taxon>
        <taxon>Ranunculales</taxon>
        <taxon>Ranunculaceae</taxon>
        <taxon>Thalictroideae</taxon>
        <taxon>Aquilegia</taxon>
    </lineage>
</organism>
<dbReference type="InterPro" id="IPR015300">
    <property type="entry name" value="DNA-bd_pseudobarrel_sf"/>
</dbReference>
<dbReference type="Gene3D" id="2.40.330.10">
    <property type="entry name" value="DNA-binding pseudobarrel domain"/>
    <property type="match status" value="1"/>
</dbReference>
<protein>
    <recommendedName>
        <fullName evidence="7">TF-B3 domain-containing protein</fullName>
    </recommendedName>
</protein>
<comment type="subcellular location">
    <subcellularLocation>
        <location evidence="1">Nucleus</location>
    </subcellularLocation>
</comment>
<dbReference type="AlphaFoldDB" id="A0A2G5DW99"/>
<dbReference type="Proteomes" id="UP000230069">
    <property type="component" value="Unassembled WGS sequence"/>
</dbReference>
<keyword evidence="2" id="KW-0805">Transcription regulation</keyword>
<feature type="compositionally biased region" description="Polar residues" evidence="6">
    <location>
        <begin position="157"/>
        <end position="174"/>
    </location>
</feature>
<evidence type="ECO:0000256" key="1">
    <source>
        <dbReference type="ARBA" id="ARBA00004123"/>
    </source>
</evidence>
<evidence type="ECO:0000256" key="2">
    <source>
        <dbReference type="ARBA" id="ARBA00023015"/>
    </source>
</evidence>
<keyword evidence="9" id="KW-1185">Reference proteome</keyword>
<keyword evidence="5" id="KW-0539">Nucleus</keyword>
<evidence type="ECO:0000256" key="3">
    <source>
        <dbReference type="ARBA" id="ARBA00023125"/>
    </source>
</evidence>
<evidence type="ECO:0000256" key="4">
    <source>
        <dbReference type="ARBA" id="ARBA00023163"/>
    </source>
</evidence>
<dbReference type="InterPro" id="IPR003340">
    <property type="entry name" value="B3_DNA-bd"/>
</dbReference>
<proteinExistence type="predicted"/>
<dbReference type="PANTHER" id="PTHR31391:SF157">
    <property type="entry name" value="B3 DOMAIN-CONTAINING PROTEIN REM16"/>
    <property type="match status" value="1"/>
</dbReference>
<feature type="domain" description="TF-B3" evidence="7">
    <location>
        <begin position="1"/>
        <end position="79"/>
    </location>
</feature>
<dbReference type="GO" id="GO:0005634">
    <property type="term" value="C:nucleus"/>
    <property type="evidence" value="ECO:0007669"/>
    <property type="project" value="UniProtKB-SubCell"/>
</dbReference>
<evidence type="ECO:0000259" key="7">
    <source>
        <dbReference type="PROSITE" id="PS50863"/>
    </source>
</evidence>
<sequence length="260" mass="29235">ALSKNFVSKFGSKLPETVVLKVLTGKATNVGLTRTKEDIFFEHGWALFVVENSLEENDLLVFTFNESTSCFDLLLFDKTACGKEVVVSIEGSVDSGIRSLQIDKDCTDDVLSGSSSSNSIESSGNTNDSSWNNSVSSSSLVKGHKRGTKKNRKNANDDNQQTSKFRGKAQSSRLPCSRTKERVSLVETKSKENYAGTSRKLAYYHYFQSERRRVTPIEEIMALRKAEAVRSSRPNFIQVMKPYHVYTRFFVTLPRTFVKH</sequence>
<dbReference type="EMBL" id="KZ305031">
    <property type="protein sequence ID" value="PIA47557.1"/>
    <property type="molecule type" value="Genomic_DNA"/>
</dbReference>
<evidence type="ECO:0000313" key="9">
    <source>
        <dbReference type="Proteomes" id="UP000230069"/>
    </source>
</evidence>
<dbReference type="Pfam" id="PF02362">
    <property type="entry name" value="B3"/>
    <property type="match status" value="1"/>
</dbReference>
<dbReference type="SUPFAM" id="SSF101936">
    <property type="entry name" value="DNA-binding pseudobarrel domain"/>
    <property type="match status" value="1"/>
</dbReference>
<feature type="region of interest" description="Disordered" evidence="6">
    <location>
        <begin position="113"/>
        <end position="182"/>
    </location>
</feature>
<dbReference type="STRING" id="218851.A0A2G5DW99"/>
<evidence type="ECO:0000313" key="8">
    <source>
        <dbReference type="EMBL" id="PIA47557.1"/>
    </source>
</evidence>
<gene>
    <name evidence="8" type="ORF">AQUCO_01400300v1</name>
</gene>
<dbReference type="PROSITE" id="PS50863">
    <property type="entry name" value="B3"/>
    <property type="match status" value="1"/>
</dbReference>
<evidence type="ECO:0000256" key="6">
    <source>
        <dbReference type="SAM" id="MobiDB-lite"/>
    </source>
</evidence>
<keyword evidence="3" id="KW-0238">DNA-binding</keyword>
<accession>A0A2G5DW99</accession>
<reference evidence="8 9" key="1">
    <citation type="submission" date="2017-09" db="EMBL/GenBank/DDBJ databases">
        <title>WGS assembly of Aquilegia coerulea Goldsmith.</title>
        <authorList>
            <person name="Hodges S."/>
            <person name="Kramer E."/>
            <person name="Nordborg M."/>
            <person name="Tomkins J."/>
            <person name="Borevitz J."/>
            <person name="Derieg N."/>
            <person name="Yan J."/>
            <person name="Mihaltcheva S."/>
            <person name="Hayes R.D."/>
            <person name="Rokhsar D."/>
        </authorList>
    </citation>
    <scope>NUCLEOTIDE SEQUENCE [LARGE SCALE GENOMIC DNA]</scope>
    <source>
        <strain evidence="9">cv. Goldsmith</strain>
    </source>
</reference>
<dbReference type="InParanoid" id="A0A2G5DW99"/>
<dbReference type="CDD" id="cd10017">
    <property type="entry name" value="B3_DNA"/>
    <property type="match status" value="1"/>
</dbReference>
<feature type="non-terminal residue" evidence="8">
    <location>
        <position position="260"/>
    </location>
</feature>
<dbReference type="GO" id="GO:0003677">
    <property type="term" value="F:DNA binding"/>
    <property type="evidence" value="ECO:0007669"/>
    <property type="project" value="UniProtKB-KW"/>
</dbReference>
<dbReference type="OrthoDB" id="590488at2759"/>
<feature type="compositionally biased region" description="Basic residues" evidence="6">
    <location>
        <begin position="142"/>
        <end position="153"/>
    </location>
</feature>
<evidence type="ECO:0000256" key="5">
    <source>
        <dbReference type="ARBA" id="ARBA00023242"/>
    </source>
</evidence>
<name>A0A2G5DW99_AQUCA</name>
<feature type="non-terminal residue" evidence="8">
    <location>
        <position position="1"/>
    </location>
</feature>
<dbReference type="PANTHER" id="PTHR31391">
    <property type="entry name" value="B3 DOMAIN-CONTAINING PROTEIN OS11G0197600-RELATED"/>
    <property type="match status" value="1"/>
</dbReference>